<gene>
    <name evidence="13" type="primary">GIN4</name>
    <name evidence="13" type="ORF">N0V91_009751</name>
</gene>
<evidence type="ECO:0000313" key="14">
    <source>
        <dbReference type="Proteomes" id="UP001140510"/>
    </source>
</evidence>
<dbReference type="GO" id="GO:0005524">
    <property type="term" value="F:ATP binding"/>
    <property type="evidence" value="ECO:0007669"/>
    <property type="project" value="UniProtKB-KW"/>
</dbReference>
<evidence type="ECO:0000256" key="6">
    <source>
        <dbReference type="ARBA" id="ARBA00022741"/>
    </source>
</evidence>
<dbReference type="GO" id="GO:0035556">
    <property type="term" value="P:intracellular signal transduction"/>
    <property type="evidence" value="ECO:0007669"/>
    <property type="project" value="TreeGrafter"/>
</dbReference>
<dbReference type="InterPro" id="IPR008271">
    <property type="entry name" value="Ser/Thr_kinase_AS"/>
</dbReference>
<dbReference type="InterPro" id="IPR011009">
    <property type="entry name" value="Kinase-like_dom_sf"/>
</dbReference>
<organism evidence="13 14">
    <name type="scientific">Didymella pomorum</name>
    <dbReference type="NCBI Taxonomy" id="749634"/>
    <lineage>
        <taxon>Eukaryota</taxon>
        <taxon>Fungi</taxon>
        <taxon>Dikarya</taxon>
        <taxon>Ascomycota</taxon>
        <taxon>Pezizomycotina</taxon>
        <taxon>Dothideomycetes</taxon>
        <taxon>Pleosporomycetidae</taxon>
        <taxon>Pleosporales</taxon>
        <taxon>Pleosporineae</taxon>
        <taxon>Didymellaceae</taxon>
        <taxon>Didymella</taxon>
    </lineage>
</organism>
<name>A0A9W9D477_9PLEO</name>
<feature type="domain" description="Protein kinase" evidence="12">
    <location>
        <begin position="116"/>
        <end position="396"/>
    </location>
</feature>
<feature type="compositionally biased region" description="Basic and acidic residues" evidence="11">
    <location>
        <begin position="84"/>
        <end position="93"/>
    </location>
</feature>
<dbReference type="InterPro" id="IPR043024">
    <property type="entry name" value="KA1_sf_fungal"/>
</dbReference>
<keyword evidence="4" id="KW-0597">Phosphoprotein</keyword>
<reference evidence="13" key="1">
    <citation type="submission" date="2022-10" db="EMBL/GenBank/DDBJ databases">
        <title>Tapping the CABI collections for fungal endophytes: first genome assemblies for Collariella, Neodidymelliopsis, Ascochyta clinopodiicola, Didymella pomorum, Didymosphaeria variabile, Neocosmospora piperis and Neocucurbitaria cava.</title>
        <authorList>
            <person name="Hill R."/>
        </authorList>
    </citation>
    <scope>NUCLEOTIDE SEQUENCE</scope>
    <source>
        <strain evidence="13">IMI 355091</strain>
    </source>
</reference>
<evidence type="ECO:0000256" key="3">
    <source>
        <dbReference type="ARBA" id="ARBA00022527"/>
    </source>
</evidence>
<dbReference type="FunFam" id="1.10.510.10:FF:002176">
    <property type="entry name" value="CAMK family protein kinase"/>
    <property type="match status" value="1"/>
</dbReference>
<evidence type="ECO:0000259" key="12">
    <source>
        <dbReference type="PROSITE" id="PS50011"/>
    </source>
</evidence>
<dbReference type="Gene3D" id="1.10.510.10">
    <property type="entry name" value="Transferase(Phosphotransferase) domain 1"/>
    <property type="match status" value="1"/>
</dbReference>
<feature type="compositionally biased region" description="Basic and acidic residues" evidence="11">
    <location>
        <begin position="506"/>
        <end position="515"/>
    </location>
</feature>
<dbReference type="OrthoDB" id="504170at2759"/>
<comment type="similarity">
    <text evidence="1">Belongs to the protein kinase superfamily. CAMK Ser/Thr protein kinase family. NIM1 subfamily.</text>
</comment>
<dbReference type="InterPro" id="IPR000719">
    <property type="entry name" value="Prot_kinase_dom"/>
</dbReference>
<feature type="compositionally biased region" description="Low complexity" evidence="11">
    <location>
        <begin position="696"/>
        <end position="726"/>
    </location>
</feature>
<feature type="compositionally biased region" description="Basic and acidic residues" evidence="11">
    <location>
        <begin position="1017"/>
        <end position="1032"/>
    </location>
</feature>
<dbReference type="EC" id="2.7.11.1" evidence="2"/>
<dbReference type="PROSITE" id="PS00108">
    <property type="entry name" value="PROTEIN_KINASE_ST"/>
    <property type="match status" value="1"/>
</dbReference>
<dbReference type="EMBL" id="JAPEVA010000115">
    <property type="protein sequence ID" value="KAJ4399055.1"/>
    <property type="molecule type" value="Genomic_DNA"/>
</dbReference>
<evidence type="ECO:0000256" key="9">
    <source>
        <dbReference type="ARBA" id="ARBA00047899"/>
    </source>
</evidence>
<dbReference type="PANTHER" id="PTHR24346">
    <property type="entry name" value="MAP/MICROTUBULE AFFINITY-REGULATING KINASE"/>
    <property type="match status" value="1"/>
</dbReference>
<keyword evidence="5 13" id="KW-0808">Transferase</keyword>
<feature type="region of interest" description="Disordered" evidence="11">
    <location>
        <begin position="604"/>
        <end position="653"/>
    </location>
</feature>
<dbReference type="Pfam" id="PF16797">
    <property type="entry name" value="Fungal_KA1"/>
    <property type="match status" value="1"/>
</dbReference>
<sequence>MDPNYHGRPPTRRRALGDGTHRANENPHTQRQSEKHSHEHVGHSSKALPHNESIIPNGTLAVRHEQQSHTPENKRLSAVLAHEARPHNSKRDSTISNASTNASNTTRRRKTHIGPWQLGKTIGRGGCSRVRLVRHSITGKHGAAKIISKTTAEKVRALSLANLIQSAEQDPTLHPDGKVIPFGLEREICIMKLLDHPNIVRLYDIWENRDELYLIMEYVEGGELFSYIHEQGGLIEIHVVHIFRQIIAALIYCHRISIHHRDLKPENILLDRETMTVKLVDFGMAALQPTGKKLTTPCGSPHYAAPEVIKTTAYDGAKADVWSCGVILYVLLTGTPPFNYSGDDRDLKYLFKAIEKGEYVMPDSLSHEAADLIRRILIPDPRRRVGLEDIWNHPFLRKYSKELNFVGDNTSASHWTGPLPSIASWETLERTTINREILRYLRTLWHSEKEEVIIQRLMSREANQEKYFYSALQKYQQDQLENYQPSAHHPISHSNSDHHHNVRHTPTREDIEQMPKQKHKRSQSGYSILNNEHMYSKHSFYESPASESSYDPFRASRQPILPEKIAHQNVIVCRKNSNNSRNLRPATALGNRTGSYLRVQALRNSKRGSAVSRSPSKHTTPSQRSVRTRSVSKSSLASSHWPSSPPVMARAGGIGRRGVSFSHLHRRGSTATASSVETGAVAYTSNRPIDRRRESIGSYGSSLRSSTVHKSSPATRSKSRASTSTTVPCLHVRKPESPSKYIQSEARKVSTELGKVMEEAFNRSSMSSSIRTTHTDAYQDATFANYDTPPTSFSNQDSGESMIATPNTKAMLASRPLPPIPTETPNTFLHRKLVETREDIARRLTEDNDNTEHFTQVLEHLDRLIVPPANSKRIVSAPARSPEHVAPLHAIPEEVKVDGGAGFEATHSPHYRAVTDPVKPQVRRAITAQETIRVVDPSPHRIAPLNIRKRSGASLSSKYASDVPTAVPWPGPSAQNSVRSYHDVQKDLLAARAPIVTPPVPEKAPMVKKKKSLWFRRTTEDKEPQDKNEPQIKPKKSIALLQIPEAWQGLDDRIKNVPSPTLNTHNESLKHASKQSDASNASEFPMRSTAPAAAKSDSAPRKGLLSFFGKKKEEKAKSPMELDLNYSSSSIFSNPGLGPESTEPGPRPGPSDVQMNWLSRFLHIKPASRTLCFHVGRGKVRGDLVRLLRDWQRFGVRDVTFDRTANTINARVDKINRKCSHPTQLLFSEWKLDGFCFQLELLEVKSVFRYLNIKPVSFVIELFVVLEHGNRANLCLARFTQIRGAASSFRKVVDIVEDVCRAKSMLVEGQEKQATMMAVLT</sequence>
<feature type="region of interest" description="Disordered" evidence="11">
    <location>
        <begin position="1000"/>
        <end position="1036"/>
    </location>
</feature>
<evidence type="ECO:0000313" key="13">
    <source>
        <dbReference type="EMBL" id="KAJ4399055.1"/>
    </source>
</evidence>
<keyword evidence="6" id="KW-0547">Nucleotide-binding</keyword>
<keyword evidence="7 13" id="KW-0418">Kinase</keyword>
<dbReference type="InterPro" id="IPR031850">
    <property type="entry name" value="Fungal_KA1_dom"/>
</dbReference>
<feature type="compositionally biased region" description="Low complexity" evidence="11">
    <location>
        <begin position="96"/>
        <end position="105"/>
    </location>
</feature>
<dbReference type="PROSITE" id="PS50011">
    <property type="entry name" value="PROTEIN_KINASE_DOM"/>
    <property type="match status" value="1"/>
</dbReference>
<evidence type="ECO:0000256" key="1">
    <source>
        <dbReference type="ARBA" id="ARBA00010791"/>
    </source>
</evidence>
<keyword evidence="8" id="KW-0067">ATP-binding</keyword>
<evidence type="ECO:0000256" key="10">
    <source>
        <dbReference type="ARBA" id="ARBA00048679"/>
    </source>
</evidence>
<feature type="compositionally biased region" description="Low complexity" evidence="11">
    <location>
        <begin position="619"/>
        <end position="642"/>
    </location>
</feature>
<feature type="region of interest" description="Disordered" evidence="11">
    <location>
        <begin position="1054"/>
        <end position="1100"/>
    </location>
</feature>
<keyword evidence="3" id="KW-0723">Serine/threonine-protein kinase</keyword>
<keyword evidence="14" id="KW-1185">Reference proteome</keyword>
<dbReference type="SUPFAM" id="SSF56112">
    <property type="entry name" value="Protein kinase-like (PK-like)"/>
    <property type="match status" value="1"/>
</dbReference>
<feature type="compositionally biased region" description="Basic and acidic residues" evidence="11">
    <location>
        <begin position="31"/>
        <end position="42"/>
    </location>
</feature>
<dbReference type="GO" id="GO:0005938">
    <property type="term" value="C:cell cortex"/>
    <property type="evidence" value="ECO:0007669"/>
    <property type="project" value="UniProtKB-ARBA"/>
</dbReference>
<feature type="compositionally biased region" description="Basic and acidic residues" evidence="11">
    <location>
        <begin position="15"/>
        <end position="25"/>
    </location>
</feature>
<accession>A0A9W9D477</accession>
<comment type="catalytic activity">
    <reaction evidence="9">
        <text>L-threonyl-[protein] + ATP = O-phospho-L-threonyl-[protein] + ADP + H(+)</text>
        <dbReference type="Rhea" id="RHEA:46608"/>
        <dbReference type="Rhea" id="RHEA-COMP:11060"/>
        <dbReference type="Rhea" id="RHEA-COMP:11605"/>
        <dbReference type="ChEBI" id="CHEBI:15378"/>
        <dbReference type="ChEBI" id="CHEBI:30013"/>
        <dbReference type="ChEBI" id="CHEBI:30616"/>
        <dbReference type="ChEBI" id="CHEBI:61977"/>
        <dbReference type="ChEBI" id="CHEBI:456216"/>
        <dbReference type="EC" id="2.7.11.1"/>
    </reaction>
</comment>
<evidence type="ECO:0000256" key="8">
    <source>
        <dbReference type="ARBA" id="ARBA00022840"/>
    </source>
</evidence>
<dbReference type="Gene3D" id="3.30.310.220">
    <property type="entry name" value="Fungal kinase associated-1 domain"/>
    <property type="match status" value="2"/>
</dbReference>
<feature type="region of interest" description="Disordered" evidence="11">
    <location>
        <begin position="482"/>
        <end position="523"/>
    </location>
</feature>
<evidence type="ECO:0000256" key="4">
    <source>
        <dbReference type="ARBA" id="ARBA00022553"/>
    </source>
</evidence>
<protein>
    <recommendedName>
        <fullName evidence="2">non-specific serine/threonine protein kinase</fullName>
        <ecNumber evidence="2">2.7.11.1</ecNumber>
    </recommendedName>
</protein>
<feature type="region of interest" description="Disordered" evidence="11">
    <location>
        <begin position="1"/>
        <end position="53"/>
    </location>
</feature>
<comment type="catalytic activity">
    <reaction evidence="10">
        <text>L-seryl-[protein] + ATP = O-phospho-L-seryl-[protein] + ADP + H(+)</text>
        <dbReference type="Rhea" id="RHEA:17989"/>
        <dbReference type="Rhea" id="RHEA-COMP:9863"/>
        <dbReference type="Rhea" id="RHEA-COMP:11604"/>
        <dbReference type="ChEBI" id="CHEBI:15378"/>
        <dbReference type="ChEBI" id="CHEBI:29999"/>
        <dbReference type="ChEBI" id="CHEBI:30616"/>
        <dbReference type="ChEBI" id="CHEBI:83421"/>
        <dbReference type="ChEBI" id="CHEBI:456216"/>
        <dbReference type="EC" id="2.7.11.1"/>
    </reaction>
</comment>
<comment type="caution">
    <text evidence="13">The sequence shown here is derived from an EMBL/GenBank/DDBJ whole genome shotgun (WGS) entry which is preliminary data.</text>
</comment>
<dbReference type="PANTHER" id="PTHR24346:SF110">
    <property type="entry name" value="NON-SPECIFIC SERINE_THREONINE PROTEIN KINASE"/>
    <property type="match status" value="1"/>
</dbReference>
<dbReference type="GO" id="GO:0004674">
    <property type="term" value="F:protein serine/threonine kinase activity"/>
    <property type="evidence" value="ECO:0007669"/>
    <property type="project" value="UniProtKB-KW"/>
</dbReference>
<evidence type="ECO:0000256" key="5">
    <source>
        <dbReference type="ARBA" id="ARBA00022679"/>
    </source>
</evidence>
<dbReference type="SMART" id="SM00220">
    <property type="entry name" value="S_TKc"/>
    <property type="match status" value="1"/>
</dbReference>
<evidence type="ECO:0000256" key="7">
    <source>
        <dbReference type="ARBA" id="ARBA00022777"/>
    </source>
</evidence>
<feature type="region of interest" description="Disordered" evidence="11">
    <location>
        <begin position="84"/>
        <end position="109"/>
    </location>
</feature>
<dbReference type="Pfam" id="PF00069">
    <property type="entry name" value="Pkinase"/>
    <property type="match status" value="1"/>
</dbReference>
<evidence type="ECO:0000256" key="11">
    <source>
        <dbReference type="SAM" id="MobiDB-lite"/>
    </source>
</evidence>
<proteinExistence type="inferred from homology"/>
<feature type="region of interest" description="Disordered" evidence="11">
    <location>
        <begin position="1133"/>
        <end position="1152"/>
    </location>
</feature>
<dbReference type="Proteomes" id="UP001140510">
    <property type="component" value="Unassembled WGS sequence"/>
</dbReference>
<evidence type="ECO:0000256" key="2">
    <source>
        <dbReference type="ARBA" id="ARBA00012513"/>
    </source>
</evidence>
<feature type="region of interest" description="Disordered" evidence="11">
    <location>
        <begin position="691"/>
        <end position="726"/>
    </location>
</feature>